<dbReference type="RefSeq" id="WP_038700479.1">
    <property type="nucleotide sequence ID" value="NZ_CP009286.1"/>
</dbReference>
<dbReference type="AlphaFoldDB" id="A0A089LQW5"/>
<organism evidence="1 2">
    <name type="scientific">Paenibacillus stellifer</name>
    <dbReference type="NCBI Taxonomy" id="169760"/>
    <lineage>
        <taxon>Bacteria</taxon>
        <taxon>Bacillati</taxon>
        <taxon>Bacillota</taxon>
        <taxon>Bacilli</taxon>
        <taxon>Bacillales</taxon>
        <taxon>Paenibacillaceae</taxon>
        <taxon>Paenibacillus</taxon>
    </lineage>
</organism>
<dbReference type="Proteomes" id="UP000029507">
    <property type="component" value="Chromosome"/>
</dbReference>
<reference evidence="1 2" key="1">
    <citation type="submission" date="2014-08" db="EMBL/GenBank/DDBJ databases">
        <title>Comparative genomics of the Paenibacillus odorifer group.</title>
        <authorList>
            <person name="den Bakker H.C."/>
            <person name="Tsai Y.-C."/>
            <person name="Martin N."/>
            <person name="Korlach J."/>
            <person name="Wiedmann M."/>
        </authorList>
    </citation>
    <scope>NUCLEOTIDE SEQUENCE [LARGE SCALE GENOMIC DNA]</scope>
    <source>
        <strain evidence="1 2">DSM 14472</strain>
    </source>
</reference>
<dbReference type="HOGENOM" id="CLU_191198_0_0_9"/>
<dbReference type="STRING" id="169760.PSTEL_09515"/>
<dbReference type="EMBL" id="CP009286">
    <property type="protein sequence ID" value="AIQ63292.1"/>
    <property type="molecule type" value="Genomic_DNA"/>
</dbReference>
<name>A0A089LQW5_9BACL</name>
<dbReference type="KEGG" id="pste:PSTEL_09515"/>
<proteinExistence type="predicted"/>
<sequence>MRLCRERIEQVTKEIDAEFVFWDTRELMRRTCLSWNTIQSLFFFDSRFPKHKVGGKWLFPARETRQFLETWLSEQPK</sequence>
<protein>
    <submittedName>
        <fullName evidence="1">Group-specific protein</fullName>
    </submittedName>
</protein>
<accession>A0A089LQW5</accession>
<gene>
    <name evidence="1" type="ORF">PSTEL_09515</name>
</gene>
<keyword evidence="2" id="KW-1185">Reference proteome</keyword>
<evidence type="ECO:0000313" key="1">
    <source>
        <dbReference type="EMBL" id="AIQ63292.1"/>
    </source>
</evidence>
<evidence type="ECO:0000313" key="2">
    <source>
        <dbReference type="Proteomes" id="UP000029507"/>
    </source>
</evidence>